<evidence type="ECO:0000313" key="3">
    <source>
        <dbReference type="Proteomes" id="UP000018888"/>
    </source>
</evidence>
<keyword evidence="3" id="KW-1185">Reference proteome</keyword>
<keyword evidence="1" id="KW-0812">Transmembrane</keyword>
<name>A0A2P4QDU6_RHIID</name>
<reference evidence="2 3" key="2">
    <citation type="journal article" date="2018" name="New Phytol.">
        <title>High intraspecific genome diversity in the model arbuscular mycorrhizal symbiont Rhizophagus irregularis.</title>
        <authorList>
            <person name="Chen E.C.H."/>
            <person name="Morin E."/>
            <person name="Beaudet D."/>
            <person name="Noel J."/>
            <person name="Yildirir G."/>
            <person name="Ndikumana S."/>
            <person name="Charron P."/>
            <person name="St-Onge C."/>
            <person name="Giorgi J."/>
            <person name="Kruger M."/>
            <person name="Marton T."/>
            <person name="Ropars J."/>
            <person name="Grigoriev I.V."/>
            <person name="Hainaut M."/>
            <person name="Henrissat B."/>
            <person name="Roux C."/>
            <person name="Martin F."/>
            <person name="Corradi N."/>
        </authorList>
    </citation>
    <scope>NUCLEOTIDE SEQUENCE [LARGE SCALE GENOMIC DNA]</scope>
    <source>
        <strain evidence="2 3">DAOM 197198</strain>
    </source>
</reference>
<sequence>MGFCIDDSCTQQVSHNFDKAPTSEEIQSEQVHKRGININPNEIGNSIGNTAQDVGNSLNNAAKDAGNTIQNVANTAIGGIDKLGQEAIKALLSAFDSFVPKVPTNVFNVIGAFPGIGGNHTGPAMILSGCSCFFLFISLSLIIFYLKAYFYNFLL</sequence>
<organism evidence="2 3">
    <name type="scientific">Rhizophagus irregularis (strain DAOM 181602 / DAOM 197198 / MUCL 43194)</name>
    <name type="common">Arbuscular mycorrhizal fungus</name>
    <name type="synonym">Glomus intraradices</name>
    <dbReference type="NCBI Taxonomy" id="747089"/>
    <lineage>
        <taxon>Eukaryota</taxon>
        <taxon>Fungi</taxon>
        <taxon>Fungi incertae sedis</taxon>
        <taxon>Mucoromycota</taxon>
        <taxon>Glomeromycotina</taxon>
        <taxon>Glomeromycetes</taxon>
        <taxon>Glomerales</taxon>
        <taxon>Glomeraceae</taxon>
        <taxon>Rhizophagus</taxon>
    </lineage>
</organism>
<evidence type="ECO:0000313" key="2">
    <source>
        <dbReference type="EMBL" id="POG75800.1"/>
    </source>
</evidence>
<proteinExistence type="predicted"/>
<protein>
    <submittedName>
        <fullName evidence="2">Uncharacterized protein</fullName>
    </submittedName>
</protein>
<reference evidence="2 3" key="1">
    <citation type="journal article" date="2013" name="Proc. Natl. Acad. Sci. U.S.A.">
        <title>Genome of an arbuscular mycorrhizal fungus provides insight into the oldest plant symbiosis.</title>
        <authorList>
            <person name="Tisserant E."/>
            <person name="Malbreil M."/>
            <person name="Kuo A."/>
            <person name="Kohler A."/>
            <person name="Symeonidi A."/>
            <person name="Balestrini R."/>
            <person name="Charron P."/>
            <person name="Duensing N."/>
            <person name="Frei Dit Frey N."/>
            <person name="Gianinazzi-Pearson V."/>
            <person name="Gilbert L.B."/>
            <person name="Handa Y."/>
            <person name="Herr J.R."/>
            <person name="Hijri M."/>
            <person name="Koul R."/>
            <person name="Kawaguchi M."/>
            <person name="Krajinski F."/>
            <person name="Lammers P.J."/>
            <person name="Masclaux F.G."/>
            <person name="Murat C."/>
            <person name="Morin E."/>
            <person name="Ndikumana S."/>
            <person name="Pagni M."/>
            <person name="Petitpierre D."/>
            <person name="Requena N."/>
            <person name="Rosikiewicz P."/>
            <person name="Riley R."/>
            <person name="Saito K."/>
            <person name="San Clemente H."/>
            <person name="Shapiro H."/>
            <person name="van Tuinen D."/>
            <person name="Becard G."/>
            <person name="Bonfante P."/>
            <person name="Paszkowski U."/>
            <person name="Shachar-Hill Y.Y."/>
            <person name="Tuskan G.A."/>
            <person name="Young P.W."/>
            <person name="Sanders I.R."/>
            <person name="Henrissat B."/>
            <person name="Rensing S.A."/>
            <person name="Grigoriev I.V."/>
            <person name="Corradi N."/>
            <person name="Roux C."/>
            <person name="Martin F."/>
        </authorList>
    </citation>
    <scope>NUCLEOTIDE SEQUENCE [LARGE SCALE GENOMIC DNA]</scope>
    <source>
        <strain evidence="2 3">DAOM 197198</strain>
    </source>
</reference>
<dbReference type="Proteomes" id="UP000018888">
    <property type="component" value="Unassembled WGS sequence"/>
</dbReference>
<keyword evidence="1" id="KW-1133">Transmembrane helix</keyword>
<comment type="caution">
    <text evidence="2">The sequence shown here is derived from an EMBL/GenBank/DDBJ whole genome shotgun (WGS) entry which is preliminary data.</text>
</comment>
<dbReference type="EMBL" id="AUPC02000057">
    <property type="protein sequence ID" value="POG75800.1"/>
    <property type="molecule type" value="Genomic_DNA"/>
</dbReference>
<evidence type="ECO:0000256" key="1">
    <source>
        <dbReference type="SAM" id="Phobius"/>
    </source>
</evidence>
<keyword evidence="1" id="KW-0472">Membrane</keyword>
<feature type="transmembrane region" description="Helical" evidence="1">
    <location>
        <begin position="124"/>
        <end position="146"/>
    </location>
</feature>
<dbReference type="AlphaFoldDB" id="A0A2P4QDU6"/>
<accession>A0A2P4QDU6</accession>
<gene>
    <name evidence="2" type="ORF">GLOIN_2v1838529</name>
</gene>
<dbReference type="VEuPathDB" id="FungiDB:RhiirFUN_019052"/>